<comment type="caution">
    <text evidence="3">The sequence shown here is derived from an EMBL/GenBank/DDBJ whole genome shotgun (WGS) entry which is preliminary data.</text>
</comment>
<evidence type="ECO:0000259" key="2">
    <source>
        <dbReference type="Pfam" id="PF01478"/>
    </source>
</evidence>
<feature type="transmembrane region" description="Helical" evidence="1">
    <location>
        <begin position="55"/>
        <end position="79"/>
    </location>
</feature>
<feature type="transmembrane region" description="Helical" evidence="1">
    <location>
        <begin position="99"/>
        <end position="119"/>
    </location>
</feature>
<dbReference type="GO" id="GO:0016020">
    <property type="term" value="C:membrane"/>
    <property type="evidence" value="ECO:0007669"/>
    <property type="project" value="InterPro"/>
</dbReference>
<organism evidence="3 4">
    <name type="scientific">Phenylobacterium hankyongense</name>
    <dbReference type="NCBI Taxonomy" id="1813876"/>
    <lineage>
        <taxon>Bacteria</taxon>
        <taxon>Pseudomonadati</taxon>
        <taxon>Pseudomonadota</taxon>
        <taxon>Alphaproteobacteria</taxon>
        <taxon>Caulobacterales</taxon>
        <taxon>Caulobacteraceae</taxon>
        <taxon>Phenylobacterium</taxon>
    </lineage>
</organism>
<protein>
    <submittedName>
        <fullName evidence="3">Pilus assembly protein CpaA</fullName>
    </submittedName>
</protein>
<dbReference type="AlphaFoldDB" id="A0A328B9P8"/>
<keyword evidence="1" id="KW-1133">Transmembrane helix</keyword>
<feature type="domain" description="Prepilin type IV endopeptidase peptidase" evidence="2">
    <location>
        <begin position="10"/>
        <end position="114"/>
    </location>
</feature>
<name>A0A328B9P8_9CAUL</name>
<gene>
    <name evidence="3" type="ORF">DJ021_08780</name>
</gene>
<dbReference type="Gene3D" id="1.20.120.1220">
    <property type="match status" value="1"/>
</dbReference>
<dbReference type="Proteomes" id="UP000249842">
    <property type="component" value="Unassembled WGS sequence"/>
</dbReference>
<proteinExistence type="predicted"/>
<keyword evidence="4" id="KW-1185">Reference proteome</keyword>
<feature type="transmembrane region" description="Helical" evidence="1">
    <location>
        <begin position="29"/>
        <end position="48"/>
    </location>
</feature>
<evidence type="ECO:0000256" key="1">
    <source>
        <dbReference type="SAM" id="Phobius"/>
    </source>
</evidence>
<evidence type="ECO:0000313" key="3">
    <source>
        <dbReference type="EMBL" id="RAK61748.1"/>
    </source>
</evidence>
<evidence type="ECO:0000313" key="4">
    <source>
        <dbReference type="Proteomes" id="UP000249842"/>
    </source>
</evidence>
<keyword evidence="1" id="KW-0812">Transmembrane</keyword>
<reference evidence="4" key="1">
    <citation type="submission" date="2018-05" db="EMBL/GenBank/DDBJ databases">
        <authorList>
            <person name="Li X."/>
        </authorList>
    </citation>
    <scope>NUCLEOTIDE SEQUENCE [LARGE SCALE GENOMIC DNA]</scope>
    <source>
        <strain evidence="4">HKS-05</strain>
    </source>
</reference>
<dbReference type="RefSeq" id="WP_111459034.1">
    <property type="nucleotide sequence ID" value="NZ_QFYP01000001.1"/>
</dbReference>
<dbReference type="InterPro" id="IPR000045">
    <property type="entry name" value="Prepilin_IV_endopep_pep"/>
</dbReference>
<accession>A0A328B9P8</accession>
<dbReference type="GO" id="GO:0004190">
    <property type="term" value="F:aspartic-type endopeptidase activity"/>
    <property type="evidence" value="ECO:0007669"/>
    <property type="project" value="InterPro"/>
</dbReference>
<feature type="transmembrane region" description="Helical" evidence="1">
    <location>
        <begin position="147"/>
        <end position="170"/>
    </location>
</feature>
<keyword evidence="1" id="KW-0472">Membrane</keyword>
<sequence>MHLLQSALVLVFPALVVFAGLRDAVSYVIPNWISLALVAAFAVAALALGAPLGVIGLNFGVGLAALVAGIGMFALGWIGGGDAKLFAAAALWLGWPASFTYLIVVCLAGGALAVGLLCLRSPLLRHFVLAGPAWFARLAEPGENVPYGLAIAVGALAAFPASPLAAGLALPL</sequence>
<dbReference type="EMBL" id="QFYP01000001">
    <property type="protein sequence ID" value="RAK61748.1"/>
    <property type="molecule type" value="Genomic_DNA"/>
</dbReference>
<dbReference type="OrthoDB" id="5329005at2"/>
<dbReference type="Pfam" id="PF01478">
    <property type="entry name" value="Peptidase_A24"/>
    <property type="match status" value="1"/>
</dbReference>